<organism evidence="1 2">
    <name type="scientific">Danxiaibacter flavus</name>
    <dbReference type="NCBI Taxonomy" id="3049108"/>
    <lineage>
        <taxon>Bacteria</taxon>
        <taxon>Pseudomonadati</taxon>
        <taxon>Bacteroidota</taxon>
        <taxon>Chitinophagia</taxon>
        <taxon>Chitinophagales</taxon>
        <taxon>Chitinophagaceae</taxon>
        <taxon>Danxiaibacter</taxon>
    </lineage>
</organism>
<dbReference type="InterPro" id="IPR026341">
    <property type="entry name" value="T9SS_type_B"/>
</dbReference>
<dbReference type="InterPro" id="IPR013783">
    <property type="entry name" value="Ig-like_fold"/>
</dbReference>
<reference evidence="1 2" key="1">
    <citation type="submission" date="2023-07" db="EMBL/GenBank/DDBJ databases">
        <authorList>
            <person name="Lian W.-H."/>
        </authorList>
    </citation>
    <scope>NUCLEOTIDE SEQUENCE [LARGE SCALE GENOMIC DNA]</scope>
    <source>
        <strain evidence="1 2">SYSU DXS3180</strain>
    </source>
</reference>
<name>A0ABV3ZA68_9BACT</name>
<dbReference type="CDD" id="cd00146">
    <property type="entry name" value="PKD"/>
    <property type="match status" value="1"/>
</dbReference>
<dbReference type="InterPro" id="IPR035986">
    <property type="entry name" value="PKD_dom_sf"/>
</dbReference>
<dbReference type="Proteomes" id="UP001560573">
    <property type="component" value="Unassembled WGS sequence"/>
</dbReference>
<evidence type="ECO:0000313" key="1">
    <source>
        <dbReference type="EMBL" id="MEX6686754.1"/>
    </source>
</evidence>
<comment type="caution">
    <text evidence="1">The sequence shown here is derived from an EMBL/GenBank/DDBJ whole genome shotgun (WGS) entry which is preliminary data.</text>
</comment>
<proteinExistence type="predicted"/>
<keyword evidence="2" id="KW-1185">Reference proteome</keyword>
<dbReference type="Pfam" id="PF13585">
    <property type="entry name" value="CHU_C"/>
    <property type="match status" value="1"/>
</dbReference>
<evidence type="ECO:0000313" key="2">
    <source>
        <dbReference type="Proteomes" id="UP001560573"/>
    </source>
</evidence>
<gene>
    <name evidence="1" type="ORF">QTN47_04570</name>
</gene>
<dbReference type="SUPFAM" id="SSF49299">
    <property type="entry name" value="PKD domain"/>
    <property type="match status" value="2"/>
</dbReference>
<sequence>MPICGGKPVPGPCIFDHLTDKNPFWYRFTCFKGGTLGFLITPNTLSEDYDWQLFDITGHDPVDVFLVRSLFVSCNWSGEPGLTGASSNGTQNDVCAGFGKPKFSSMPNLIEGHQYLLLISHFSDSQSGYSLSFGGGTASIIDPLDPALSEATAYCGGLTIRIKVNKKMRCTSLAADGSDFSVSTAAGKIVSATGVSCTTGFDMDLIDLKLSNPLPPGDYTINMKRGADNNTLLDYCDREIPEGSSLKVTVYPLEPTPMDSVKPVVCAPDQLELVFRSPMLCSSIAKDGSDFVVSGPSAVTIKSAAGVCDDQGSTTSIKLQLSEAIKVGGLYTIKLQHGTDGNSIFDVCSKETPVGSSIDLKVADVVNASYTMNVSYGCKQDTVYLINDGSGGVNKWNWFIDSTSFSQQQSPVMFFSDFGDHSITLAVSNGVCSDTVSGMLQLNNKLKAVFEAPTDVCPGDLVTIKNNSIGNITSFTWDFDNGTRSTQSSPQPQSFAPPQRGLEKWYTLSLVVQNQYNCFDTATQKIRALASCFVAVPTAFTPNNDGLNDFLYPLNGYKTTDLEFKVYNRLGQLVFETRNWTNKWDGTYKGNPQPTGTYVWMLTYTDVETKQKYSYKGTSLLMR</sequence>
<dbReference type="EMBL" id="JAULBC010000001">
    <property type="protein sequence ID" value="MEX6686754.1"/>
    <property type="molecule type" value="Genomic_DNA"/>
</dbReference>
<dbReference type="Gene3D" id="2.60.40.10">
    <property type="entry name" value="Immunoglobulins"/>
    <property type="match status" value="2"/>
</dbReference>
<dbReference type="RefSeq" id="WP_369328150.1">
    <property type="nucleotide sequence ID" value="NZ_JAULBC010000001.1"/>
</dbReference>
<accession>A0ABV3ZA68</accession>
<protein>
    <submittedName>
        <fullName evidence="1">Gliding motility-associated C-terminal domain-containing protein</fullName>
    </submittedName>
</protein>
<dbReference type="NCBIfam" id="TIGR04131">
    <property type="entry name" value="Bac_Flav_CTERM"/>
    <property type="match status" value="1"/>
</dbReference>